<gene>
    <name evidence="1" type="ORF">ACFL27_00285</name>
</gene>
<sequence>MIGSICHLPDPGWSGENPSRLDQPGVCLSVSRQSKKTIFSRGSDTAVLNLTRYGKVYTIIEPTSQNGLHRRTAFALTPTVFPARFNKIRLLLADRTVGALEDFELSRMQQELRRIFSYQ</sequence>
<dbReference type="Proteomes" id="UP001594351">
    <property type="component" value="Unassembled WGS sequence"/>
</dbReference>
<name>A0ABV6YQY6_UNCC1</name>
<accession>A0ABV6YQY6</accession>
<evidence type="ECO:0000313" key="1">
    <source>
        <dbReference type="EMBL" id="MFC1848620.1"/>
    </source>
</evidence>
<protein>
    <recommendedName>
        <fullName evidence="3">Type II toxin-antitoxin system PemK/MazF family toxin</fullName>
    </recommendedName>
</protein>
<keyword evidence="2" id="KW-1185">Reference proteome</keyword>
<comment type="caution">
    <text evidence="1">The sequence shown here is derived from an EMBL/GenBank/DDBJ whole genome shotgun (WGS) entry which is preliminary data.</text>
</comment>
<dbReference type="EMBL" id="JBHPBY010000002">
    <property type="protein sequence ID" value="MFC1848620.1"/>
    <property type="molecule type" value="Genomic_DNA"/>
</dbReference>
<evidence type="ECO:0000313" key="2">
    <source>
        <dbReference type="Proteomes" id="UP001594351"/>
    </source>
</evidence>
<proteinExistence type="predicted"/>
<reference evidence="1 2" key="1">
    <citation type="submission" date="2024-09" db="EMBL/GenBank/DDBJ databases">
        <title>Laminarin stimulates single cell rates of sulfate reduction while oxygen inhibits transcriptomic activity in coastal marine sediment.</title>
        <authorList>
            <person name="Lindsay M."/>
            <person name="Orcutt B."/>
            <person name="Emerson D."/>
            <person name="Stepanauskas R."/>
            <person name="D'Angelo T."/>
        </authorList>
    </citation>
    <scope>NUCLEOTIDE SEQUENCE [LARGE SCALE GENOMIC DNA]</scope>
    <source>
        <strain evidence="1">SAG AM-311-K15</strain>
    </source>
</reference>
<organism evidence="1 2">
    <name type="scientific">candidate division CSSED10-310 bacterium</name>
    <dbReference type="NCBI Taxonomy" id="2855610"/>
    <lineage>
        <taxon>Bacteria</taxon>
        <taxon>Bacteria division CSSED10-310</taxon>
    </lineage>
</organism>
<evidence type="ECO:0008006" key="3">
    <source>
        <dbReference type="Google" id="ProtNLM"/>
    </source>
</evidence>